<dbReference type="EMBL" id="QGNW01001306">
    <property type="protein sequence ID" value="RVW46200.1"/>
    <property type="molecule type" value="Genomic_DNA"/>
</dbReference>
<dbReference type="Proteomes" id="UP000288805">
    <property type="component" value="Unassembled WGS sequence"/>
</dbReference>
<comment type="caution">
    <text evidence="2">The sequence shown here is derived from an EMBL/GenBank/DDBJ whole genome shotgun (WGS) entry which is preliminary data.</text>
</comment>
<proteinExistence type="predicted"/>
<sequence length="362" mass="41277">MSMMGELKFLLGLQIKQLKEGTFINQEKYTRDLLKRFNMEYAKTMKTPISSSIKLDKDEKCKSIDSTMYRGMIAPSPLSLSFSWLIGESRLPLGHKASAQLSHFQPTQTEARQKARFDIALFSSMEDYQSWMDWLLVVTISEPIFPTLVRVFYSRTTYDICGPIISTVRGVEIRLDPESICHIFYIAPVGLKVDGQTIGPQLDRDQQSPTPHDLIYPATTSMTRILPYGRFLTRVFKDASIDLSKETDFEAPSDDVQFEATFSEPMMSELTCTAGPSSQPSFTEPPPTEIPSHQAPHAPDHASWMDLSAQISSLSTCMKELVVVNDTRLYSMEDRMDRYQSGFTSQFKYLQQRFEHMKDCID</sequence>
<feature type="region of interest" description="Disordered" evidence="1">
    <location>
        <begin position="272"/>
        <end position="300"/>
    </location>
</feature>
<gene>
    <name evidence="2" type="ORF">CK203_086713</name>
</gene>
<feature type="compositionally biased region" description="Polar residues" evidence="1">
    <location>
        <begin position="272"/>
        <end position="282"/>
    </location>
</feature>
<evidence type="ECO:0000313" key="2">
    <source>
        <dbReference type="EMBL" id="RVW46200.1"/>
    </source>
</evidence>
<evidence type="ECO:0000313" key="3">
    <source>
        <dbReference type="Proteomes" id="UP000288805"/>
    </source>
</evidence>
<accession>A0A438EEW8</accession>
<evidence type="ECO:0000256" key="1">
    <source>
        <dbReference type="SAM" id="MobiDB-lite"/>
    </source>
</evidence>
<organism evidence="2 3">
    <name type="scientific">Vitis vinifera</name>
    <name type="common">Grape</name>
    <dbReference type="NCBI Taxonomy" id="29760"/>
    <lineage>
        <taxon>Eukaryota</taxon>
        <taxon>Viridiplantae</taxon>
        <taxon>Streptophyta</taxon>
        <taxon>Embryophyta</taxon>
        <taxon>Tracheophyta</taxon>
        <taxon>Spermatophyta</taxon>
        <taxon>Magnoliopsida</taxon>
        <taxon>eudicotyledons</taxon>
        <taxon>Gunneridae</taxon>
        <taxon>Pentapetalae</taxon>
        <taxon>rosids</taxon>
        <taxon>Vitales</taxon>
        <taxon>Vitaceae</taxon>
        <taxon>Viteae</taxon>
        <taxon>Vitis</taxon>
    </lineage>
</organism>
<reference evidence="2 3" key="1">
    <citation type="journal article" date="2018" name="PLoS Genet.">
        <title>Population sequencing reveals clonal diversity and ancestral inbreeding in the grapevine cultivar Chardonnay.</title>
        <authorList>
            <person name="Roach M.J."/>
            <person name="Johnson D.L."/>
            <person name="Bohlmann J."/>
            <person name="van Vuuren H.J."/>
            <person name="Jones S.J."/>
            <person name="Pretorius I.S."/>
            <person name="Schmidt S.A."/>
            <person name="Borneman A.R."/>
        </authorList>
    </citation>
    <scope>NUCLEOTIDE SEQUENCE [LARGE SCALE GENOMIC DNA]</scope>
    <source>
        <strain evidence="3">cv. Chardonnay</strain>
        <tissue evidence="2">Leaf</tissue>
    </source>
</reference>
<name>A0A438EEW8_VITVI</name>
<evidence type="ECO:0008006" key="4">
    <source>
        <dbReference type="Google" id="ProtNLM"/>
    </source>
</evidence>
<dbReference type="AlphaFoldDB" id="A0A438EEW8"/>
<protein>
    <recommendedName>
        <fullName evidence="4">Reverse transcriptase Ty1/copia-type domain-containing protein</fullName>
    </recommendedName>
</protein>